<evidence type="ECO:0000313" key="3">
    <source>
        <dbReference type="Proteomes" id="UP000183760"/>
    </source>
</evidence>
<dbReference type="AlphaFoldDB" id="A0A511TH59"/>
<organism evidence="1 4">
    <name type="scientific">Myxococcus fulvus</name>
    <dbReference type="NCBI Taxonomy" id="33"/>
    <lineage>
        <taxon>Bacteria</taxon>
        <taxon>Pseudomonadati</taxon>
        <taxon>Myxococcota</taxon>
        <taxon>Myxococcia</taxon>
        <taxon>Myxococcales</taxon>
        <taxon>Cystobacterineae</taxon>
        <taxon>Myxococcaceae</taxon>
        <taxon>Myxococcus</taxon>
    </lineage>
</organism>
<dbReference type="OrthoDB" id="5519167at2"/>
<dbReference type="EMBL" id="FOIB01000002">
    <property type="protein sequence ID" value="SET36077.1"/>
    <property type="molecule type" value="Genomic_DNA"/>
</dbReference>
<dbReference type="EMBL" id="BJXR01000083">
    <property type="protein sequence ID" value="GEN13509.1"/>
    <property type="molecule type" value="Genomic_DNA"/>
</dbReference>
<name>A0A511TH59_MYXFU</name>
<sequence length="128" mass="14118">MATFLLILAVGLFVLMGGLFWSIMGQEKKSHEQVHLQGGRYVAVIKDFAAMRGYTNRASLLLKIETPSGPVGQRLIVPIEGAVTWDFVTTARVTERPVYVRCIIDPNVELAVRQYGFLLEEAPPGEAA</sequence>
<dbReference type="Proteomes" id="UP000183760">
    <property type="component" value="Unassembled WGS sequence"/>
</dbReference>
<gene>
    <name evidence="1" type="ORF">MFU01_85460</name>
    <name evidence="2" type="ORF">SAMN05443572_1024</name>
</gene>
<evidence type="ECO:0000313" key="2">
    <source>
        <dbReference type="EMBL" id="SET36077.1"/>
    </source>
</evidence>
<dbReference type="Proteomes" id="UP000321514">
    <property type="component" value="Unassembled WGS sequence"/>
</dbReference>
<protein>
    <submittedName>
        <fullName evidence="1">Uncharacterized protein</fullName>
    </submittedName>
</protein>
<keyword evidence="3" id="KW-1185">Reference proteome</keyword>
<reference evidence="1 4" key="2">
    <citation type="submission" date="2019-07" db="EMBL/GenBank/DDBJ databases">
        <title>Whole genome shotgun sequence of Myxococcus fulvus NBRC 100333.</title>
        <authorList>
            <person name="Hosoyama A."/>
            <person name="Uohara A."/>
            <person name="Ohji S."/>
            <person name="Ichikawa N."/>
        </authorList>
    </citation>
    <scope>NUCLEOTIDE SEQUENCE [LARGE SCALE GENOMIC DNA]</scope>
    <source>
        <strain evidence="1 4">NBRC 100333</strain>
    </source>
</reference>
<reference evidence="2 3" key="1">
    <citation type="submission" date="2016-10" db="EMBL/GenBank/DDBJ databases">
        <authorList>
            <person name="Varghese N."/>
            <person name="Submissions S."/>
        </authorList>
    </citation>
    <scope>NUCLEOTIDE SEQUENCE [LARGE SCALE GENOMIC DNA]</scope>
    <source>
        <strain evidence="2 3">DSM 16525</strain>
    </source>
</reference>
<accession>A0A511TH59</accession>
<proteinExistence type="predicted"/>
<evidence type="ECO:0000313" key="1">
    <source>
        <dbReference type="EMBL" id="GEN13509.1"/>
    </source>
</evidence>
<comment type="caution">
    <text evidence="1">The sequence shown here is derived from an EMBL/GenBank/DDBJ whole genome shotgun (WGS) entry which is preliminary data.</text>
</comment>
<evidence type="ECO:0000313" key="4">
    <source>
        <dbReference type="Proteomes" id="UP000321514"/>
    </source>
</evidence>
<dbReference type="RefSeq" id="WP_074950175.1">
    <property type="nucleotide sequence ID" value="NZ_BJXR01000083.1"/>
</dbReference>